<name>A0AAE0CBN0_9CHLO</name>
<accession>A0AAE0CBN0</accession>
<feature type="region of interest" description="Disordered" evidence="2">
    <location>
        <begin position="185"/>
        <end position="232"/>
    </location>
</feature>
<dbReference type="Pfam" id="PF17780">
    <property type="entry name" value="OCRE"/>
    <property type="match status" value="1"/>
</dbReference>
<evidence type="ECO:0000313" key="5">
    <source>
        <dbReference type="Proteomes" id="UP001190700"/>
    </source>
</evidence>
<protein>
    <recommendedName>
        <fullName evidence="3">OCRE domain-containing protein</fullName>
    </recommendedName>
</protein>
<feature type="domain" description="OCRE" evidence="3">
    <location>
        <begin position="154"/>
        <end position="190"/>
    </location>
</feature>
<dbReference type="Gene3D" id="3.30.160.60">
    <property type="entry name" value="Classic Zinc Finger"/>
    <property type="match status" value="1"/>
</dbReference>
<dbReference type="InterPro" id="IPR041591">
    <property type="entry name" value="OCRE"/>
</dbReference>
<dbReference type="SUPFAM" id="SSF57667">
    <property type="entry name" value="beta-beta-alpha zinc fingers"/>
    <property type="match status" value="1"/>
</dbReference>
<dbReference type="PANTHER" id="PTHR13173">
    <property type="entry name" value="WW DOMAIN BINDING PROTEIN 4"/>
    <property type="match status" value="1"/>
</dbReference>
<dbReference type="GO" id="GO:0071011">
    <property type="term" value="C:precatalytic spliceosome"/>
    <property type="evidence" value="ECO:0007669"/>
    <property type="project" value="TreeGrafter"/>
</dbReference>
<sequence length="352" mass="36632">MTEFWVSQGRHWCTLCKCWMAKNPKSIKIHENAEGHQQNVKDHLRNMRRKADNEQKEEDMAKRTMAAIEAKAAKAYKMDAAEGRPEDMFGPELPAEPVAYGGVLGPGARAQVAAQQAHNEAVDMLDSELKRRAEEEYRSSGLGNTVAPDAPAVEWLYDTTSGYYYDGGGSGFYYDSNSGQYYNSKTGAWGAEGPPPKRKRPPPPPPKRKSEVDTADAGATADTSAAGAEGGTKLLNPPSFASLQGPCAVCNGASVPGCPGCAGRAGGGAASLSKAAKAAAHPPPPRAAASKDAVAATPAAAKTSAAGGAKKPAAGAAEVTQGERRLVFGKLLCKPKRLMGVSLCPCISGGGC</sequence>
<dbReference type="InterPro" id="IPR036236">
    <property type="entry name" value="Znf_C2H2_sf"/>
</dbReference>
<comment type="caution">
    <text evidence="4">The sequence shown here is derived from an EMBL/GenBank/DDBJ whole genome shotgun (WGS) entry which is preliminary data.</text>
</comment>
<evidence type="ECO:0000313" key="4">
    <source>
        <dbReference type="EMBL" id="KAK3251165.1"/>
    </source>
</evidence>
<evidence type="ECO:0000256" key="2">
    <source>
        <dbReference type="SAM" id="MobiDB-lite"/>
    </source>
</evidence>
<keyword evidence="5" id="KW-1185">Reference proteome</keyword>
<feature type="compositionally biased region" description="Low complexity" evidence="2">
    <location>
        <begin position="215"/>
        <end position="227"/>
    </location>
</feature>
<evidence type="ECO:0000259" key="3">
    <source>
        <dbReference type="Pfam" id="PF17780"/>
    </source>
</evidence>
<dbReference type="GO" id="GO:0000398">
    <property type="term" value="P:mRNA splicing, via spliceosome"/>
    <property type="evidence" value="ECO:0007669"/>
    <property type="project" value="InterPro"/>
</dbReference>
<reference evidence="4 5" key="1">
    <citation type="journal article" date="2015" name="Genome Biol. Evol.">
        <title>Comparative Genomics of a Bacterivorous Green Alga Reveals Evolutionary Causalities and Consequences of Phago-Mixotrophic Mode of Nutrition.</title>
        <authorList>
            <person name="Burns J.A."/>
            <person name="Paasch A."/>
            <person name="Narechania A."/>
            <person name="Kim E."/>
        </authorList>
    </citation>
    <scope>NUCLEOTIDE SEQUENCE [LARGE SCALE GENOMIC DNA]</scope>
    <source>
        <strain evidence="4 5">PLY_AMNH</strain>
    </source>
</reference>
<dbReference type="Proteomes" id="UP001190700">
    <property type="component" value="Unassembled WGS sequence"/>
</dbReference>
<feature type="region of interest" description="Disordered" evidence="2">
    <location>
        <begin position="276"/>
        <end position="295"/>
    </location>
</feature>
<dbReference type="EMBL" id="LGRX02026221">
    <property type="protein sequence ID" value="KAK3251165.1"/>
    <property type="molecule type" value="Genomic_DNA"/>
</dbReference>
<proteinExistence type="predicted"/>
<dbReference type="AlphaFoldDB" id="A0AAE0CBN0"/>
<evidence type="ECO:0000256" key="1">
    <source>
        <dbReference type="SAM" id="Coils"/>
    </source>
</evidence>
<organism evidence="4 5">
    <name type="scientific">Cymbomonas tetramitiformis</name>
    <dbReference type="NCBI Taxonomy" id="36881"/>
    <lineage>
        <taxon>Eukaryota</taxon>
        <taxon>Viridiplantae</taxon>
        <taxon>Chlorophyta</taxon>
        <taxon>Pyramimonadophyceae</taxon>
        <taxon>Pyramimonadales</taxon>
        <taxon>Pyramimonadaceae</taxon>
        <taxon>Cymbomonas</taxon>
    </lineage>
</organism>
<dbReference type="InterPro" id="IPR040023">
    <property type="entry name" value="WBP4"/>
</dbReference>
<gene>
    <name evidence="4" type="ORF">CYMTET_39488</name>
</gene>
<feature type="coiled-coil region" evidence="1">
    <location>
        <begin position="37"/>
        <end position="71"/>
    </location>
</feature>
<dbReference type="GO" id="GO:0003723">
    <property type="term" value="F:RNA binding"/>
    <property type="evidence" value="ECO:0007669"/>
    <property type="project" value="TreeGrafter"/>
</dbReference>
<dbReference type="PANTHER" id="PTHR13173:SF10">
    <property type="entry name" value="WW DOMAIN-BINDING PROTEIN 4"/>
    <property type="match status" value="1"/>
</dbReference>
<keyword evidence="1" id="KW-0175">Coiled coil</keyword>